<comment type="similarity">
    <text evidence="2 10">Belongs to the E2F/DP family.</text>
</comment>
<evidence type="ECO:0000256" key="11">
    <source>
        <dbReference type="SAM" id="MobiDB-lite"/>
    </source>
</evidence>
<dbReference type="SMART" id="SM01372">
    <property type="entry name" value="E2F_TDP"/>
    <property type="match status" value="2"/>
</dbReference>
<evidence type="ECO:0000256" key="6">
    <source>
        <dbReference type="ARBA" id="ARBA00023159"/>
    </source>
</evidence>
<keyword evidence="6" id="KW-0010">Activator</keyword>
<dbReference type="PANTHER" id="PTHR12081">
    <property type="entry name" value="TRANSCRIPTION FACTOR E2F"/>
    <property type="match status" value="1"/>
</dbReference>
<keyword evidence="14" id="KW-1185">Reference proteome</keyword>
<evidence type="ECO:0000256" key="5">
    <source>
        <dbReference type="ARBA" id="ARBA00023125"/>
    </source>
</evidence>
<comment type="caution">
    <text evidence="13">The sequence shown here is derived from an EMBL/GenBank/DDBJ whole genome shotgun (WGS) entry which is preliminary data.</text>
</comment>
<dbReference type="PANTHER" id="PTHR12081:SF7">
    <property type="entry name" value="TRANSCRIPTION FACTOR EFL-3"/>
    <property type="match status" value="1"/>
</dbReference>
<dbReference type="InterPro" id="IPR036388">
    <property type="entry name" value="WH-like_DNA-bd_sf"/>
</dbReference>
<evidence type="ECO:0000256" key="9">
    <source>
        <dbReference type="ARBA" id="ARBA00023306"/>
    </source>
</evidence>
<organism evidence="13 14">
    <name type="scientific">Paralvinella palmiformis</name>
    <dbReference type="NCBI Taxonomy" id="53620"/>
    <lineage>
        <taxon>Eukaryota</taxon>
        <taxon>Metazoa</taxon>
        <taxon>Spiralia</taxon>
        <taxon>Lophotrochozoa</taxon>
        <taxon>Annelida</taxon>
        <taxon>Polychaeta</taxon>
        <taxon>Sedentaria</taxon>
        <taxon>Canalipalpata</taxon>
        <taxon>Terebellida</taxon>
        <taxon>Terebelliformia</taxon>
        <taxon>Alvinellidae</taxon>
        <taxon>Paralvinella</taxon>
    </lineage>
</organism>
<keyword evidence="7 10" id="KW-0804">Transcription</keyword>
<keyword evidence="9" id="KW-0131">Cell cycle</keyword>
<evidence type="ECO:0000256" key="8">
    <source>
        <dbReference type="ARBA" id="ARBA00023242"/>
    </source>
</evidence>
<comment type="subcellular location">
    <subcellularLocation>
        <location evidence="1 10">Nucleus</location>
    </subcellularLocation>
</comment>
<dbReference type="GO" id="GO:0090575">
    <property type="term" value="C:RNA polymerase II transcription regulator complex"/>
    <property type="evidence" value="ECO:0007669"/>
    <property type="project" value="TreeGrafter"/>
</dbReference>
<sequence length="1115" mass="123107">MVFLQKIIVISPKERDSLTCLEELDSEDDTVIVTERMAEEVVLPFEQEVDHNMNDQSCKPLMSSSSLNFSTHLTEEDIIPPRCKTPTSANQLELEIKGSESDINELLNPITPTKSSTGEDPSESPWTPTANLKMLISAASPEIRNRERQKKKFNTKDSTHASRVNGKIRMGKKNRTKANKEDSFCDDLMIEEGGDLQMDTDSQSSHISRKEKSLGLLCHRFLSRFLEYPDPEETTEICLDEVAKELCVERRRIYDIINVLESVEIVSRLAKNKYLWHGKTNLKHTLAKLKALAKYEGFAKQVEMIKEFEVSREFEGLIGEQDSNITKASKNKITGECDKKAKACKATCKNFLRDNQKKDKSLGIMSQRFIMLFLLSKPKTVNLDLSAKILIGDPNIDRTENAKFKTKIRRLYDIANILTSLGLIKKVHVTEPRGRKPAFKYTGPETDDIESFSTCSHDTAHRPSSRHSLLDCIQNPHVSSMLTVPKSFTSTTTSNQSLLNTDSNDYKISVPPQLTKKSFTRHSSFEQICEVAELERNRLYYESTRSQPTSPTRELSRDSHRQAKGVVKAPAAKCLLVAKDGNKDNATHKKDVKPQNKSTKMVILRAVDSGSHTFTLSESQLRGLLKNVSAGVVNTVGVNLQAGARCIDATTQVSSDLSTDGGDKSVGRRRVASGDAKDSAIAAQENDHHMMGSHLVRQPKMIGNDQRIITKRLLEEDQSGEEPVKKHIKLSDSKHFSRKIVLPIKLTNGTQRKIIITQPVTSHIQPVSDVEENSENTNITKLVHDEVRNSEVIGSTADFHESTQKTPISGKQPTEDEVDVRQRGAALVQPMSPPVYHVSGINSSVMLLPKQTGPVDLQRFTTSLESSESVPEHKPSSHFILSNSVSQPHVPGLGQFVSPVTAGTPRSTSSLMVSSSELSPLTSSAPLLTQSSHHILLSSGIASPMASFHSRDTPTSLVRSKSGLPLSSSNIINLVPLFASSDDREHVVGNRPLGEQMHQIAPIQMPIASTLMVNHQCQELSQPQVIQLPLRKPDSIYLTPNTGIKQILVNGKPISTPGCFFHSTPGGLQQVSSSALSCPGQNSAFQAVGQFAVNNCDMALSAARRLHLSGDGMNL</sequence>
<keyword evidence="3" id="KW-0678">Repressor</keyword>
<reference evidence="13" key="1">
    <citation type="journal article" date="2023" name="Mol. Biol. Evol.">
        <title>Third-Generation Sequencing Reveals the Adaptive Role of the Epigenome in Three Deep-Sea Polychaetes.</title>
        <authorList>
            <person name="Perez M."/>
            <person name="Aroh O."/>
            <person name="Sun Y."/>
            <person name="Lan Y."/>
            <person name="Juniper S.K."/>
            <person name="Young C.R."/>
            <person name="Angers B."/>
            <person name="Qian P.Y."/>
        </authorList>
    </citation>
    <scope>NUCLEOTIDE SEQUENCE</scope>
    <source>
        <strain evidence="13">P08H-3</strain>
    </source>
</reference>
<dbReference type="InterPro" id="IPR015633">
    <property type="entry name" value="E2F"/>
</dbReference>
<dbReference type="FunFam" id="1.10.10.10:FF:000073">
    <property type="entry name" value="E2F transcription factor 8"/>
    <property type="match status" value="1"/>
</dbReference>
<feature type="domain" description="E2F/DP family winged-helix DNA-binding" evidence="12">
    <location>
        <begin position="357"/>
        <end position="443"/>
    </location>
</feature>
<evidence type="ECO:0000256" key="4">
    <source>
        <dbReference type="ARBA" id="ARBA00023015"/>
    </source>
</evidence>
<dbReference type="GO" id="GO:0000978">
    <property type="term" value="F:RNA polymerase II cis-regulatory region sequence-specific DNA binding"/>
    <property type="evidence" value="ECO:0007669"/>
    <property type="project" value="InterPro"/>
</dbReference>
<evidence type="ECO:0000256" key="10">
    <source>
        <dbReference type="RuleBase" id="RU003796"/>
    </source>
</evidence>
<feature type="compositionally biased region" description="Polar residues" evidence="11">
    <location>
        <begin position="110"/>
        <end position="128"/>
    </location>
</feature>
<feature type="region of interest" description="Disordered" evidence="11">
    <location>
        <begin position="109"/>
        <end position="128"/>
    </location>
</feature>
<name>A0AAD9J8A1_9ANNE</name>
<dbReference type="AlphaFoldDB" id="A0AAD9J8A1"/>
<dbReference type="Pfam" id="PF02319">
    <property type="entry name" value="WHD_E2F_TDP"/>
    <property type="match status" value="2"/>
</dbReference>
<evidence type="ECO:0000256" key="2">
    <source>
        <dbReference type="ARBA" id="ARBA00010940"/>
    </source>
</evidence>
<feature type="domain" description="E2F/DP family winged-helix DNA-binding" evidence="12">
    <location>
        <begin position="209"/>
        <end position="278"/>
    </location>
</feature>
<accession>A0AAD9J8A1</accession>
<dbReference type="Gene3D" id="1.10.10.10">
    <property type="entry name" value="Winged helix-like DNA-binding domain superfamily/Winged helix DNA-binding domain"/>
    <property type="match status" value="2"/>
</dbReference>
<evidence type="ECO:0000256" key="1">
    <source>
        <dbReference type="ARBA" id="ARBA00004123"/>
    </source>
</evidence>
<dbReference type="FunFam" id="1.10.10.10:FF:000100">
    <property type="entry name" value="E2F transcription factor 8"/>
    <property type="match status" value="1"/>
</dbReference>
<dbReference type="InterPro" id="IPR003316">
    <property type="entry name" value="E2F_WHTH_DNA-bd_dom"/>
</dbReference>
<keyword evidence="8 10" id="KW-0539">Nucleus</keyword>
<evidence type="ECO:0000313" key="13">
    <source>
        <dbReference type="EMBL" id="KAK2148139.1"/>
    </source>
</evidence>
<dbReference type="Proteomes" id="UP001208570">
    <property type="component" value="Unassembled WGS sequence"/>
</dbReference>
<gene>
    <name evidence="13" type="ORF">LSH36_513g02016</name>
</gene>
<dbReference type="GO" id="GO:0000981">
    <property type="term" value="F:DNA-binding transcription factor activity, RNA polymerase II-specific"/>
    <property type="evidence" value="ECO:0007669"/>
    <property type="project" value="TreeGrafter"/>
</dbReference>
<evidence type="ECO:0000259" key="12">
    <source>
        <dbReference type="SMART" id="SM01372"/>
    </source>
</evidence>
<evidence type="ECO:0000256" key="3">
    <source>
        <dbReference type="ARBA" id="ARBA00022491"/>
    </source>
</evidence>
<dbReference type="SUPFAM" id="SSF46785">
    <property type="entry name" value="Winged helix' DNA-binding domain"/>
    <property type="match status" value="2"/>
</dbReference>
<keyword evidence="5 10" id="KW-0238">DNA-binding</keyword>
<proteinExistence type="inferred from homology"/>
<feature type="region of interest" description="Disordered" evidence="11">
    <location>
        <begin position="652"/>
        <end position="685"/>
    </location>
</feature>
<keyword evidence="4 10" id="KW-0805">Transcription regulation</keyword>
<dbReference type="GO" id="GO:0045892">
    <property type="term" value="P:negative regulation of DNA-templated transcription"/>
    <property type="evidence" value="ECO:0007669"/>
    <property type="project" value="UniProtKB-ARBA"/>
</dbReference>
<protein>
    <recommendedName>
        <fullName evidence="12">E2F/DP family winged-helix DNA-binding domain-containing protein</fullName>
    </recommendedName>
</protein>
<dbReference type="EMBL" id="JAODUP010000513">
    <property type="protein sequence ID" value="KAK2148139.1"/>
    <property type="molecule type" value="Genomic_DNA"/>
</dbReference>
<evidence type="ECO:0000313" key="14">
    <source>
        <dbReference type="Proteomes" id="UP001208570"/>
    </source>
</evidence>
<dbReference type="InterPro" id="IPR036390">
    <property type="entry name" value="WH_DNA-bd_sf"/>
</dbReference>
<evidence type="ECO:0000256" key="7">
    <source>
        <dbReference type="ARBA" id="ARBA00023163"/>
    </source>
</evidence>